<dbReference type="STRING" id="35608.A0A2U1MQ12"/>
<dbReference type="InterPro" id="IPR004864">
    <property type="entry name" value="LEA_2"/>
</dbReference>
<dbReference type="Proteomes" id="UP000245207">
    <property type="component" value="Unassembled WGS sequence"/>
</dbReference>
<keyword evidence="4 5" id="KW-0472">Membrane</keyword>
<evidence type="ECO:0000313" key="7">
    <source>
        <dbReference type="EMBL" id="PWA63294.1"/>
    </source>
</evidence>
<dbReference type="PANTHER" id="PTHR31415:SF166">
    <property type="entry name" value="LATE EMBRYOGENESIS ABUNDANT (LEA) HYDROXYPROLINE-RICH GLYCOPROTEIN FAMILY"/>
    <property type="match status" value="1"/>
</dbReference>
<dbReference type="InterPro" id="IPR044839">
    <property type="entry name" value="NDR1-like"/>
</dbReference>
<dbReference type="GO" id="GO:0098542">
    <property type="term" value="P:defense response to other organism"/>
    <property type="evidence" value="ECO:0007669"/>
    <property type="project" value="InterPro"/>
</dbReference>
<keyword evidence="3 5" id="KW-1133">Transmembrane helix</keyword>
<evidence type="ECO:0000259" key="6">
    <source>
        <dbReference type="Pfam" id="PF03168"/>
    </source>
</evidence>
<accession>A0A2U1MQ12</accession>
<dbReference type="EMBL" id="PKPP01004670">
    <property type="protein sequence ID" value="PWA63294.1"/>
    <property type="molecule type" value="Genomic_DNA"/>
</dbReference>
<comment type="subcellular location">
    <subcellularLocation>
        <location evidence="1">Membrane</location>
        <topology evidence="1">Single-pass membrane protein</topology>
    </subcellularLocation>
</comment>
<name>A0A2U1MQ12_ARTAN</name>
<dbReference type="AlphaFoldDB" id="A0A2U1MQ12"/>
<evidence type="ECO:0000256" key="4">
    <source>
        <dbReference type="ARBA" id="ARBA00023136"/>
    </source>
</evidence>
<sequence>MTAATATKVADCVIHKDGFLRKHWKYVVPLVLFVIGFVFLMIWLFATPTKPTFTLQDVTLLAFNISSLSTTTQLMSKLQITISSRNPNQRCGIYYDNLDVYATYRTQEITHQTAIPPSFQEHEDVTTWSPLLIGLDAPLAPFLVNPLGEDQAAGTVPINIRASGRVRYKIGGWVSFRHFLNVNCPAFIKFQNNAGGYSVTPAVLKYQLDGECTVDD</sequence>
<evidence type="ECO:0000256" key="3">
    <source>
        <dbReference type="ARBA" id="ARBA00022989"/>
    </source>
</evidence>
<comment type="caution">
    <text evidence="7">The sequence shown here is derived from an EMBL/GenBank/DDBJ whole genome shotgun (WGS) entry which is preliminary data.</text>
</comment>
<dbReference type="OrthoDB" id="1426517at2759"/>
<keyword evidence="2 5" id="KW-0812">Transmembrane</keyword>
<evidence type="ECO:0000313" key="8">
    <source>
        <dbReference type="Proteomes" id="UP000245207"/>
    </source>
</evidence>
<feature type="transmembrane region" description="Helical" evidence="5">
    <location>
        <begin position="26"/>
        <end position="46"/>
    </location>
</feature>
<proteinExistence type="predicted"/>
<dbReference type="GO" id="GO:0009506">
    <property type="term" value="C:plasmodesma"/>
    <property type="evidence" value="ECO:0007669"/>
    <property type="project" value="TreeGrafter"/>
</dbReference>
<dbReference type="PANTHER" id="PTHR31415">
    <property type="entry name" value="OS05G0367900 PROTEIN"/>
    <property type="match status" value="1"/>
</dbReference>
<evidence type="ECO:0000256" key="5">
    <source>
        <dbReference type="SAM" id="Phobius"/>
    </source>
</evidence>
<dbReference type="Pfam" id="PF03168">
    <property type="entry name" value="LEA_2"/>
    <property type="match status" value="1"/>
</dbReference>
<dbReference type="GO" id="GO:0005886">
    <property type="term" value="C:plasma membrane"/>
    <property type="evidence" value="ECO:0007669"/>
    <property type="project" value="TreeGrafter"/>
</dbReference>
<reference evidence="7 8" key="1">
    <citation type="journal article" date="2018" name="Mol. Plant">
        <title>The genome of Artemisia annua provides insight into the evolution of Asteraceae family and artemisinin biosynthesis.</title>
        <authorList>
            <person name="Shen Q."/>
            <person name="Zhang L."/>
            <person name="Liao Z."/>
            <person name="Wang S."/>
            <person name="Yan T."/>
            <person name="Shi P."/>
            <person name="Liu M."/>
            <person name="Fu X."/>
            <person name="Pan Q."/>
            <person name="Wang Y."/>
            <person name="Lv Z."/>
            <person name="Lu X."/>
            <person name="Zhang F."/>
            <person name="Jiang W."/>
            <person name="Ma Y."/>
            <person name="Chen M."/>
            <person name="Hao X."/>
            <person name="Li L."/>
            <person name="Tang Y."/>
            <person name="Lv G."/>
            <person name="Zhou Y."/>
            <person name="Sun X."/>
            <person name="Brodelius P.E."/>
            <person name="Rose J.K.C."/>
            <person name="Tang K."/>
        </authorList>
    </citation>
    <scope>NUCLEOTIDE SEQUENCE [LARGE SCALE GENOMIC DNA]</scope>
    <source>
        <strain evidence="8">cv. Huhao1</strain>
        <tissue evidence="7">Leaf</tissue>
    </source>
</reference>
<gene>
    <name evidence="7" type="ORF">CTI12_AA355690</name>
</gene>
<evidence type="ECO:0000256" key="1">
    <source>
        <dbReference type="ARBA" id="ARBA00004167"/>
    </source>
</evidence>
<feature type="domain" description="Late embryogenesis abundant protein LEA-2 subgroup" evidence="6">
    <location>
        <begin position="81"/>
        <end position="183"/>
    </location>
</feature>
<evidence type="ECO:0000256" key="2">
    <source>
        <dbReference type="ARBA" id="ARBA00022692"/>
    </source>
</evidence>
<keyword evidence="8" id="KW-1185">Reference proteome</keyword>
<protein>
    <submittedName>
        <fullName evidence="7">Late embryogenesis abundant protein, LEA-14</fullName>
    </submittedName>
</protein>
<organism evidence="7 8">
    <name type="scientific">Artemisia annua</name>
    <name type="common">Sweet wormwood</name>
    <dbReference type="NCBI Taxonomy" id="35608"/>
    <lineage>
        <taxon>Eukaryota</taxon>
        <taxon>Viridiplantae</taxon>
        <taxon>Streptophyta</taxon>
        <taxon>Embryophyta</taxon>
        <taxon>Tracheophyta</taxon>
        <taxon>Spermatophyta</taxon>
        <taxon>Magnoliopsida</taxon>
        <taxon>eudicotyledons</taxon>
        <taxon>Gunneridae</taxon>
        <taxon>Pentapetalae</taxon>
        <taxon>asterids</taxon>
        <taxon>campanulids</taxon>
        <taxon>Asterales</taxon>
        <taxon>Asteraceae</taxon>
        <taxon>Asteroideae</taxon>
        <taxon>Anthemideae</taxon>
        <taxon>Artemisiinae</taxon>
        <taxon>Artemisia</taxon>
    </lineage>
</organism>